<dbReference type="EMBL" id="BSXV01000189">
    <property type="protein sequence ID" value="GME87976.1"/>
    <property type="molecule type" value="Genomic_DNA"/>
</dbReference>
<gene>
    <name evidence="1" type="ORF">Cboi01_000065500</name>
</gene>
<name>A0ACB5TGH4_CANBO</name>
<sequence length="206" mass="23141">MSEVPTSSPRLAQFKLVLLGESAVGKSSIVHRFVKDSFDDLRESTIGAAFLTQTIALDNNVTVKFEIWDTAGQERYKSLAPMYYRNANCALVVYDITQPTSLDRAKSWIKELQRQASPDIVIALAGNKLDLESERSISTEEAQIYANEEKLLFFEVSAKTGENVKDTFKAIAEKLPIEEKVSQSQRRRQRNIDLSRPSTNEQGCSC</sequence>
<accession>A0ACB5TGH4</accession>
<proteinExistence type="predicted"/>
<evidence type="ECO:0000313" key="2">
    <source>
        <dbReference type="Proteomes" id="UP001165101"/>
    </source>
</evidence>
<evidence type="ECO:0000313" key="1">
    <source>
        <dbReference type="EMBL" id="GME87976.1"/>
    </source>
</evidence>
<comment type="caution">
    <text evidence="1">The sequence shown here is derived from an EMBL/GenBank/DDBJ whole genome shotgun (WGS) entry which is preliminary data.</text>
</comment>
<reference evidence="1" key="1">
    <citation type="submission" date="2023-04" db="EMBL/GenBank/DDBJ databases">
        <title>Candida boidinii NBRC 1967.</title>
        <authorList>
            <person name="Ichikawa N."/>
            <person name="Sato H."/>
            <person name="Tonouchi N."/>
        </authorList>
    </citation>
    <scope>NUCLEOTIDE SEQUENCE</scope>
    <source>
        <strain evidence="1">NBRC 1967</strain>
    </source>
</reference>
<protein>
    <submittedName>
        <fullName evidence="1">Unnamed protein product</fullName>
    </submittedName>
</protein>
<keyword evidence="2" id="KW-1185">Reference proteome</keyword>
<organism evidence="1 2">
    <name type="scientific">Candida boidinii</name>
    <name type="common">Yeast</name>
    <dbReference type="NCBI Taxonomy" id="5477"/>
    <lineage>
        <taxon>Eukaryota</taxon>
        <taxon>Fungi</taxon>
        <taxon>Dikarya</taxon>
        <taxon>Ascomycota</taxon>
        <taxon>Saccharomycotina</taxon>
        <taxon>Pichiomycetes</taxon>
        <taxon>Pichiales</taxon>
        <taxon>Pichiaceae</taxon>
        <taxon>Ogataea</taxon>
        <taxon>Ogataea/Candida clade</taxon>
    </lineage>
</organism>
<dbReference type="Proteomes" id="UP001165101">
    <property type="component" value="Unassembled WGS sequence"/>
</dbReference>